<dbReference type="STRING" id="137265.SAMN05421684_6029"/>
<feature type="compositionally biased region" description="Basic residues" evidence="1">
    <location>
        <begin position="9"/>
        <end position="18"/>
    </location>
</feature>
<feature type="domain" description="YcaO" evidence="2">
    <location>
        <begin position="69"/>
        <end position="440"/>
    </location>
</feature>
<dbReference type="PROSITE" id="PS51664">
    <property type="entry name" value="YCAO"/>
    <property type="match status" value="1"/>
</dbReference>
<evidence type="ECO:0000259" key="2">
    <source>
        <dbReference type="PROSITE" id="PS51664"/>
    </source>
</evidence>
<keyword evidence="3" id="KW-0808">Transferase</keyword>
<protein>
    <submittedName>
        <fullName evidence="3">Ribosomal protein S12 methylthiotransferase accessory factor</fullName>
    </submittedName>
</protein>
<name>A0A1H3TLS8_9ACTN</name>
<keyword evidence="3" id="KW-0689">Ribosomal protein</keyword>
<accession>A0A1H3TLS8</accession>
<dbReference type="GO" id="GO:0005840">
    <property type="term" value="C:ribosome"/>
    <property type="evidence" value="ECO:0007669"/>
    <property type="project" value="UniProtKB-KW"/>
</dbReference>
<dbReference type="Gene3D" id="3.30.1330.230">
    <property type="match status" value="1"/>
</dbReference>
<dbReference type="Proteomes" id="UP000199632">
    <property type="component" value="Unassembled WGS sequence"/>
</dbReference>
<gene>
    <name evidence="3" type="ORF">SAMN05421684_6029</name>
</gene>
<dbReference type="InterPro" id="IPR003776">
    <property type="entry name" value="YcaO-like_dom"/>
</dbReference>
<organism evidence="3 4">
    <name type="scientific">Asanoa ishikariensis</name>
    <dbReference type="NCBI Taxonomy" id="137265"/>
    <lineage>
        <taxon>Bacteria</taxon>
        <taxon>Bacillati</taxon>
        <taxon>Actinomycetota</taxon>
        <taxon>Actinomycetes</taxon>
        <taxon>Micromonosporales</taxon>
        <taxon>Micromonosporaceae</taxon>
        <taxon>Asanoa</taxon>
    </lineage>
</organism>
<keyword evidence="3" id="KW-0687">Ribonucleoprotein</keyword>
<keyword evidence="4" id="KW-1185">Reference proteome</keyword>
<dbReference type="PANTHER" id="PTHR37809:SF1">
    <property type="entry name" value="RIBOSOMAL PROTEIN S12 METHYLTHIOTRANSFERASE ACCESSORY FACTOR YCAO"/>
    <property type="match status" value="1"/>
</dbReference>
<dbReference type="Pfam" id="PF02624">
    <property type="entry name" value="YcaO"/>
    <property type="match status" value="1"/>
</dbReference>
<sequence length="440" mass="47909">MIRDQAPKLRGHGAHRERRPQDTFDSVRPHFRRIGITRIADITGLDRIGIPVHNAIVPRSNDVLSVYTGKGLTPIDSMTSAVMEAVERYAGWLPLRPATVASYEDLVSTGTPAMRPADLNIALLPQYADHLPIYWVPGHDLVSEETVLVPTSAVCYGTDPGAPPCYRLGVTNGLASGNTLEEAVCHALCELVERDALTLSEIVSGRLSQILAEGLAGPRRPEQVAALRQLHPHIDPGSTPPTVARLLDRFHDAGLRMRLVSITSDLGIPSVLAASSEDNGPSTSKGYGGYGTHPDLEVAMLRAVTECAQSRAVDIQAMREDINLPDAQVPKHRHHTKRATTVDLNSWAWRPAERQVSAAELPSHPSDDVVSDIRMMVARLRDRGMSRVIVVDMSPPDLPVRVARVVVPGLESWAVDRSKLGQRAANAWNRALRQLTSVSA</sequence>
<dbReference type="PANTHER" id="PTHR37809">
    <property type="entry name" value="RIBOSOMAL PROTEIN S12 METHYLTHIOTRANSFERASE ACCESSORY FACTOR YCAO"/>
    <property type="match status" value="1"/>
</dbReference>
<feature type="region of interest" description="Disordered" evidence="1">
    <location>
        <begin position="1"/>
        <end position="25"/>
    </location>
</feature>
<dbReference type="EMBL" id="FNQB01000003">
    <property type="protein sequence ID" value="SDZ51204.1"/>
    <property type="molecule type" value="Genomic_DNA"/>
</dbReference>
<dbReference type="NCBIfam" id="TIGR00702">
    <property type="entry name" value="YcaO-type kinase domain"/>
    <property type="match status" value="1"/>
</dbReference>
<dbReference type="RefSeq" id="WP_090799956.1">
    <property type="nucleotide sequence ID" value="NZ_BOND01000001.1"/>
</dbReference>
<dbReference type="GO" id="GO:0016740">
    <property type="term" value="F:transferase activity"/>
    <property type="evidence" value="ECO:0007669"/>
    <property type="project" value="UniProtKB-KW"/>
</dbReference>
<evidence type="ECO:0000313" key="3">
    <source>
        <dbReference type="EMBL" id="SDZ51204.1"/>
    </source>
</evidence>
<evidence type="ECO:0000313" key="4">
    <source>
        <dbReference type="Proteomes" id="UP000199632"/>
    </source>
</evidence>
<proteinExistence type="predicted"/>
<evidence type="ECO:0000256" key="1">
    <source>
        <dbReference type="SAM" id="MobiDB-lite"/>
    </source>
</evidence>
<dbReference type="OrthoDB" id="109999at2"/>
<dbReference type="AlphaFoldDB" id="A0A1H3TLS8"/>
<reference evidence="4" key="1">
    <citation type="submission" date="2016-10" db="EMBL/GenBank/DDBJ databases">
        <authorList>
            <person name="Varghese N."/>
            <person name="Submissions S."/>
        </authorList>
    </citation>
    <scope>NUCLEOTIDE SEQUENCE [LARGE SCALE GENOMIC DNA]</scope>
    <source>
        <strain evidence="4">DSM 44718</strain>
    </source>
</reference>